<proteinExistence type="predicted"/>
<dbReference type="InterPro" id="IPR042246">
    <property type="entry name" value="ZCCHC9"/>
</dbReference>
<reference evidence="1" key="1">
    <citation type="submission" date="2025-08" db="UniProtKB">
        <authorList>
            <consortium name="Ensembl"/>
        </authorList>
    </citation>
    <scope>IDENTIFICATION</scope>
</reference>
<dbReference type="GeneTree" id="ENSGT00980000198999"/>
<dbReference type="AlphaFoldDB" id="A0A8C6FP18"/>
<dbReference type="GO" id="GO:0005730">
    <property type="term" value="C:nucleolus"/>
    <property type="evidence" value="ECO:0007669"/>
    <property type="project" value="TreeGrafter"/>
</dbReference>
<dbReference type="PANTHER" id="PTHR46242:SF1">
    <property type="entry name" value="ZINC FINGER CCHC DOMAIN-CONTAINING PROTEIN 9"/>
    <property type="match status" value="1"/>
</dbReference>
<evidence type="ECO:0000313" key="2">
    <source>
        <dbReference type="Proteomes" id="UP000694544"/>
    </source>
</evidence>
<sequence>MTRRARVIATQNKRPFPTTLWENVKKGSFEGQHQNLPKSKQLEANRLCLKNDAPQAKHKKNKKKKVYLNEDVNGLMEHLRQNSQMVNNGEMIATVRKQGKKLNGHWNMLPVWIHKCKVQIDPALGELPFSKCFVCGEMGHLKIVLKVRTQIKWSQLVTGAKGMSADYEEILDVPKPQKPKTNIPKVVNF</sequence>
<keyword evidence="2" id="KW-1185">Reference proteome</keyword>
<name>A0A8C6FP18_MOSMO</name>
<accession>A0A8C6FP18</accession>
<dbReference type="PANTHER" id="PTHR46242">
    <property type="entry name" value="ZINC FINGER CCHC DOMAIN-CONTAINING PROTEIN 9 ZCCHC9"/>
    <property type="match status" value="1"/>
</dbReference>
<dbReference type="Proteomes" id="UP000694544">
    <property type="component" value="Unplaced"/>
</dbReference>
<dbReference type="Ensembl" id="ENSMMST00000021513.1">
    <property type="protein sequence ID" value="ENSMMSP00000019490.1"/>
    <property type="gene ID" value="ENSMMSG00000014721.1"/>
</dbReference>
<reference evidence="1" key="2">
    <citation type="submission" date="2025-09" db="UniProtKB">
        <authorList>
            <consortium name="Ensembl"/>
        </authorList>
    </citation>
    <scope>IDENTIFICATION</scope>
</reference>
<organism evidence="1 2">
    <name type="scientific">Moschus moschiferus</name>
    <name type="common">Siberian musk deer</name>
    <name type="synonym">Moschus sibiricus</name>
    <dbReference type="NCBI Taxonomy" id="68415"/>
    <lineage>
        <taxon>Eukaryota</taxon>
        <taxon>Metazoa</taxon>
        <taxon>Chordata</taxon>
        <taxon>Craniata</taxon>
        <taxon>Vertebrata</taxon>
        <taxon>Euteleostomi</taxon>
        <taxon>Mammalia</taxon>
        <taxon>Eutheria</taxon>
        <taxon>Laurasiatheria</taxon>
        <taxon>Artiodactyla</taxon>
        <taxon>Ruminantia</taxon>
        <taxon>Pecora</taxon>
        <taxon>Moschidae</taxon>
        <taxon>Moschus</taxon>
    </lineage>
</organism>
<evidence type="ECO:0000313" key="1">
    <source>
        <dbReference type="Ensembl" id="ENSMMSP00000019490.1"/>
    </source>
</evidence>
<protein>
    <submittedName>
        <fullName evidence="1">Uncharacterized protein</fullName>
    </submittedName>
</protein>